<evidence type="ECO:0000259" key="1">
    <source>
        <dbReference type="PROSITE" id="PS51186"/>
    </source>
</evidence>
<sequence length="270" mass="30662">MKILTIILEKKYIPLANYFSSATNPTIKLSFNEIEQIMGQQLPNAAYLNRSWWKKTKAPAKHFHAWMDAGYFVSEVETNRYVVFEKIDSSKGKNAKDGNGDEDILLIRNAEHGDARSLAALMKTVEAESEFMLYGKDERTQSTQKVRKQIIEWRQSGHSTIFIAILNGEHVGFLTIIGNAAKRAAHRAEMCVGVQADARRKGIATKLLQKGEEWAASKNISRLELTVVENDKPGRKLFEKAGYVSEGIRQDSMFINGKYYDEIYMAKFLD</sequence>
<feature type="domain" description="N-acetyltransferase" evidence="1">
    <location>
        <begin position="105"/>
        <end position="270"/>
    </location>
</feature>
<evidence type="ECO:0000313" key="2">
    <source>
        <dbReference type="EMBL" id="MFC3209526.1"/>
    </source>
</evidence>
<organism evidence="2 3">
    <name type="scientific">Planomicrobium okeanokoites</name>
    <name type="common">Planococcus okeanokoites</name>
    <name type="synonym">Flavobacterium okeanokoites</name>
    <dbReference type="NCBI Taxonomy" id="244"/>
    <lineage>
        <taxon>Bacteria</taxon>
        <taxon>Bacillati</taxon>
        <taxon>Bacillota</taxon>
        <taxon>Bacilli</taxon>
        <taxon>Bacillales</taxon>
        <taxon>Caryophanaceae</taxon>
        <taxon>Planomicrobium</taxon>
    </lineage>
</organism>
<dbReference type="InterPro" id="IPR016181">
    <property type="entry name" value="Acyl_CoA_acyltransferase"/>
</dbReference>
<keyword evidence="2" id="KW-0012">Acyltransferase</keyword>
<proteinExistence type="predicted"/>
<evidence type="ECO:0000313" key="3">
    <source>
        <dbReference type="Proteomes" id="UP001595625"/>
    </source>
</evidence>
<dbReference type="PANTHER" id="PTHR43415:SF3">
    <property type="entry name" value="GNAT-FAMILY ACETYLTRANSFERASE"/>
    <property type="match status" value="1"/>
</dbReference>
<dbReference type="InterPro" id="IPR000182">
    <property type="entry name" value="GNAT_dom"/>
</dbReference>
<dbReference type="Proteomes" id="UP001595625">
    <property type="component" value="Unassembled WGS sequence"/>
</dbReference>
<dbReference type="PANTHER" id="PTHR43415">
    <property type="entry name" value="SPERMIDINE N(1)-ACETYLTRANSFERASE"/>
    <property type="match status" value="1"/>
</dbReference>
<name>A0ABV7KKA1_PLAOK</name>
<dbReference type="EC" id="2.3.-.-" evidence="2"/>
<dbReference type="Pfam" id="PF24698">
    <property type="entry name" value="DUF7662"/>
    <property type="match status" value="1"/>
</dbReference>
<protein>
    <submittedName>
        <fullName evidence="2">GNAT family N-acetyltransferase</fullName>
        <ecNumber evidence="2">2.3.-.-</ecNumber>
    </submittedName>
</protein>
<dbReference type="EMBL" id="JBHRUJ010000001">
    <property type="protein sequence ID" value="MFC3209526.1"/>
    <property type="molecule type" value="Genomic_DNA"/>
</dbReference>
<dbReference type="InterPro" id="IPR056079">
    <property type="entry name" value="DUF7662"/>
</dbReference>
<dbReference type="CDD" id="cd04301">
    <property type="entry name" value="NAT_SF"/>
    <property type="match status" value="1"/>
</dbReference>
<keyword evidence="2" id="KW-0808">Transferase</keyword>
<dbReference type="SUPFAM" id="SSF55729">
    <property type="entry name" value="Acyl-CoA N-acyltransferases (Nat)"/>
    <property type="match status" value="1"/>
</dbReference>
<accession>A0ABV7KKA1</accession>
<dbReference type="GO" id="GO:0016746">
    <property type="term" value="F:acyltransferase activity"/>
    <property type="evidence" value="ECO:0007669"/>
    <property type="project" value="UniProtKB-KW"/>
</dbReference>
<dbReference type="Gene3D" id="3.40.630.30">
    <property type="match status" value="1"/>
</dbReference>
<gene>
    <name evidence="2" type="ORF">ACFOEJ_00375</name>
</gene>
<reference evidence="3" key="1">
    <citation type="journal article" date="2019" name="Int. J. Syst. Evol. Microbiol.">
        <title>The Global Catalogue of Microorganisms (GCM) 10K type strain sequencing project: providing services to taxonomists for standard genome sequencing and annotation.</title>
        <authorList>
            <consortium name="The Broad Institute Genomics Platform"/>
            <consortium name="The Broad Institute Genome Sequencing Center for Infectious Disease"/>
            <person name="Wu L."/>
            <person name="Ma J."/>
        </authorList>
    </citation>
    <scope>NUCLEOTIDE SEQUENCE [LARGE SCALE GENOMIC DNA]</scope>
    <source>
        <strain evidence="3">CCM 320</strain>
    </source>
</reference>
<keyword evidence="3" id="KW-1185">Reference proteome</keyword>
<comment type="caution">
    <text evidence="2">The sequence shown here is derived from an EMBL/GenBank/DDBJ whole genome shotgun (WGS) entry which is preliminary data.</text>
</comment>
<dbReference type="RefSeq" id="WP_233208568.1">
    <property type="nucleotide sequence ID" value="NZ_CANMQG010000003.1"/>
</dbReference>
<dbReference type="Pfam" id="PF00583">
    <property type="entry name" value="Acetyltransf_1"/>
    <property type="match status" value="1"/>
</dbReference>
<dbReference type="PROSITE" id="PS51186">
    <property type="entry name" value="GNAT"/>
    <property type="match status" value="1"/>
</dbReference>